<evidence type="ECO:0000256" key="1">
    <source>
        <dbReference type="SAM" id="MobiDB-lite"/>
    </source>
</evidence>
<gene>
    <name evidence="2" type="ORF">PXEA_LOCUS25570</name>
</gene>
<feature type="region of interest" description="Disordered" evidence="1">
    <location>
        <begin position="31"/>
        <end position="53"/>
    </location>
</feature>
<dbReference type="EMBL" id="CAAALY010130644">
    <property type="protein sequence ID" value="VEL32130.1"/>
    <property type="molecule type" value="Genomic_DNA"/>
</dbReference>
<comment type="caution">
    <text evidence="2">The sequence shown here is derived from an EMBL/GenBank/DDBJ whole genome shotgun (WGS) entry which is preliminary data.</text>
</comment>
<name>A0A448XAC7_9PLAT</name>
<reference evidence="2" key="1">
    <citation type="submission" date="2018-11" db="EMBL/GenBank/DDBJ databases">
        <authorList>
            <consortium name="Pathogen Informatics"/>
        </authorList>
    </citation>
    <scope>NUCLEOTIDE SEQUENCE</scope>
</reference>
<accession>A0A448XAC7</accession>
<dbReference type="Proteomes" id="UP000784294">
    <property type="component" value="Unassembled WGS sequence"/>
</dbReference>
<keyword evidence="3" id="KW-1185">Reference proteome</keyword>
<evidence type="ECO:0000313" key="2">
    <source>
        <dbReference type="EMBL" id="VEL32130.1"/>
    </source>
</evidence>
<organism evidence="2 3">
    <name type="scientific">Protopolystoma xenopodis</name>
    <dbReference type="NCBI Taxonomy" id="117903"/>
    <lineage>
        <taxon>Eukaryota</taxon>
        <taxon>Metazoa</taxon>
        <taxon>Spiralia</taxon>
        <taxon>Lophotrochozoa</taxon>
        <taxon>Platyhelminthes</taxon>
        <taxon>Monogenea</taxon>
        <taxon>Polyopisthocotylea</taxon>
        <taxon>Polystomatidea</taxon>
        <taxon>Polystomatidae</taxon>
        <taxon>Protopolystoma</taxon>
    </lineage>
</organism>
<proteinExistence type="predicted"/>
<protein>
    <submittedName>
        <fullName evidence="2">Uncharacterized protein</fullName>
    </submittedName>
</protein>
<sequence>MEKEAERLVEVADLPNPNLLFEASELESDVSSKNALEMPPFGQTNTSSPIRDSNSRAVQANNELCTKTEDSELGCMLNTAIKHKFAGICEINNLGASTLPDPIGDRMDSGAWSQVSTSSATAIQTLMKSDLEITESTTTLGMDKSEKVTACRLTSPGSSAASTVLAISHSVEEAGLADRLRETAEAVLASMTSRREDLITAYEVAERLRMRARVNAS</sequence>
<dbReference type="AlphaFoldDB" id="A0A448XAC7"/>
<feature type="compositionally biased region" description="Polar residues" evidence="1">
    <location>
        <begin position="42"/>
        <end position="53"/>
    </location>
</feature>
<evidence type="ECO:0000313" key="3">
    <source>
        <dbReference type="Proteomes" id="UP000784294"/>
    </source>
</evidence>